<dbReference type="GO" id="GO:0010001">
    <property type="term" value="P:glial cell differentiation"/>
    <property type="evidence" value="ECO:0007669"/>
    <property type="project" value="TreeGrafter"/>
</dbReference>
<feature type="domain" description="Link" evidence="16">
    <location>
        <begin position="128"/>
        <end position="223"/>
    </location>
</feature>
<feature type="disulfide bond" evidence="14">
    <location>
        <begin position="174"/>
        <end position="195"/>
    </location>
</feature>
<dbReference type="InterPro" id="IPR013106">
    <property type="entry name" value="Ig_V-set"/>
</dbReference>
<dbReference type="GO" id="GO:0045202">
    <property type="term" value="C:synapse"/>
    <property type="evidence" value="ECO:0007669"/>
    <property type="project" value="TreeGrafter"/>
</dbReference>
<dbReference type="AlphaFoldDB" id="A0A7K4KWN3"/>
<dbReference type="InterPro" id="IPR007110">
    <property type="entry name" value="Ig-like_dom"/>
</dbReference>
<dbReference type="Pfam" id="PF00193">
    <property type="entry name" value="Xlink"/>
    <property type="match status" value="2"/>
</dbReference>
<dbReference type="PANTHER" id="PTHR22804">
    <property type="entry name" value="AGGRECAN/VERSICAN PROTEOGLYCAN"/>
    <property type="match status" value="1"/>
</dbReference>
<dbReference type="GO" id="GO:0007417">
    <property type="term" value="P:central nervous system development"/>
    <property type="evidence" value="ECO:0007669"/>
    <property type="project" value="TreeGrafter"/>
</dbReference>
<accession>A0A7K4KWN3</accession>
<dbReference type="InterPro" id="IPR000538">
    <property type="entry name" value="Link_dom"/>
</dbReference>
<evidence type="ECO:0000256" key="6">
    <source>
        <dbReference type="ARBA" id="ARBA00023180"/>
    </source>
</evidence>
<evidence type="ECO:0000313" key="17">
    <source>
        <dbReference type="EMBL" id="NWI20138.1"/>
    </source>
</evidence>
<evidence type="ECO:0000256" key="2">
    <source>
        <dbReference type="ARBA" id="ARBA00022525"/>
    </source>
</evidence>
<proteinExistence type="inferred from homology"/>
<dbReference type="SMART" id="SM00409">
    <property type="entry name" value="IG"/>
    <property type="match status" value="1"/>
</dbReference>
<dbReference type="FunFam" id="3.10.100.10:FF:000002">
    <property type="entry name" value="Hyaluronan proteoglycan link protein 1"/>
    <property type="match status" value="2"/>
</dbReference>
<dbReference type="FunFam" id="2.60.40.10:FF:000631">
    <property type="entry name" value="Hyaluronan and proteoglycan link protein 1"/>
    <property type="match status" value="1"/>
</dbReference>
<dbReference type="PRINTS" id="PR01265">
    <property type="entry name" value="LINKMODULE"/>
</dbReference>
<dbReference type="GO" id="GO:0001501">
    <property type="term" value="P:skeletal system development"/>
    <property type="evidence" value="ECO:0007669"/>
    <property type="project" value="TreeGrafter"/>
</dbReference>
<keyword evidence="18" id="KW-1185">Reference proteome</keyword>
<evidence type="ECO:0000256" key="10">
    <source>
        <dbReference type="ARBA" id="ARBA00038272"/>
    </source>
</evidence>
<dbReference type="EMBL" id="VWPX01018390">
    <property type="protein sequence ID" value="NWI20138.1"/>
    <property type="molecule type" value="Genomic_DNA"/>
</dbReference>
<comment type="subcellular location">
    <subcellularLocation>
        <location evidence="1">Secreted</location>
        <location evidence="1">Extracellular space</location>
        <location evidence="1">Extracellular matrix</location>
    </subcellularLocation>
</comment>
<feature type="non-terminal residue" evidence="17">
    <location>
        <position position="331"/>
    </location>
</feature>
<feature type="domain" description="Ig-like" evidence="15">
    <location>
        <begin position="6"/>
        <end position="122"/>
    </location>
</feature>
<dbReference type="GO" id="GO:0005540">
    <property type="term" value="F:hyaluronic acid binding"/>
    <property type="evidence" value="ECO:0007669"/>
    <property type="project" value="UniProtKB-KW"/>
</dbReference>
<dbReference type="PANTHER" id="PTHR22804:SF10">
    <property type="entry name" value="HYALURONAN AND PROTEOGLYCAN LINK PROTEIN 1"/>
    <property type="match status" value="1"/>
</dbReference>
<dbReference type="GO" id="GO:0007155">
    <property type="term" value="P:cell adhesion"/>
    <property type="evidence" value="ECO:0007669"/>
    <property type="project" value="InterPro"/>
</dbReference>
<gene>
    <name evidence="17" type="primary">Hapln1_1</name>
    <name evidence="17" type="ORF">CRYSOU_R07037</name>
</gene>
<dbReference type="GO" id="GO:0072534">
    <property type="term" value="C:perineuronal net"/>
    <property type="evidence" value="ECO:0007669"/>
    <property type="project" value="TreeGrafter"/>
</dbReference>
<evidence type="ECO:0000313" key="18">
    <source>
        <dbReference type="Proteomes" id="UP000545332"/>
    </source>
</evidence>
<dbReference type="GO" id="GO:0002052">
    <property type="term" value="P:positive regulation of neuroblast proliferation"/>
    <property type="evidence" value="ECO:0007669"/>
    <property type="project" value="TreeGrafter"/>
</dbReference>
<evidence type="ECO:0000256" key="1">
    <source>
        <dbReference type="ARBA" id="ARBA00004498"/>
    </source>
</evidence>
<comment type="function">
    <text evidence="9">Stabilizes the aggregates of proteoglycan monomers with hyaluronic acid in the extracellular cartilage matrix.</text>
</comment>
<dbReference type="SUPFAM" id="SSF48726">
    <property type="entry name" value="Immunoglobulin"/>
    <property type="match status" value="1"/>
</dbReference>
<evidence type="ECO:0000256" key="12">
    <source>
        <dbReference type="ARBA" id="ARBA00042100"/>
    </source>
</evidence>
<feature type="domain" description="Link" evidence="16">
    <location>
        <begin position="232"/>
        <end position="327"/>
    </location>
</feature>
<dbReference type="CDD" id="cd03518">
    <property type="entry name" value="Link_domain_HAPLN_module_1"/>
    <property type="match status" value="1"/>
</dbReference>
<comment type="similarity">
    <text evidence="10">Belongs to the HAPLN family.</text>
</comment>
<dbReference type="SMART" id="SM00445">
    <property type="entry name" value="LINK"/>
    <property type="match status" value="2"/>
</dbReference>
<dbReference type="SMART" id="SM00406">
    <property type="entry name" value="IGv"/>
    <property type="match status" value="1"/>
</dbReference>
<evidence type="ECO:0000256" key="14">
    <source>
        <dbReference type="PROSITE-ProRule" id="PRU00323"/>
    </source>
</evidence>
<evidence type="ECO:0000256" key="3">
    <source>
        <dbReference type="ARBA" id="ARBA00022530"/>
    </source>
</evidence>
<keyword evidence="6" id="KW-0325">Glycoprotein</keyword>
<evidence type="ECO:0000256" key="4">
    <source>
        <dbReference type="ARBA" id="ARBA00022737"/>
    </source>
</evidence>
<keyword evidence="7" id="KW-0373">Hyaluronic acid</keyword>
<evidence type="ECO:0000256" key="9">
    <source>
        <dbReference type="ARBA" id="ARBA00037563"/>
    </source>
</evidence>
<dbReference type="InterPro" id="IPR016186">
    <property type="entry name" value="C-type_lectin-like/link_sf"/>
</dbReference>
<reference evidence="17 18" key="1">
    <citation type="submission" date="2019-09" db="EMBL/GenBank/DDBJ databases">
        <title>Bird 10,000 Genomes (B10K) Project - Family phase.</title>
        <authorList>
            <person name="Zhang G."/>
        </authorList>
    </citation>
    <scope>NUCLEOTIDE SEQUENCE [LARGE SCALE GENOMIC DNA]</scope>
    <source>
        <strain evidence="17">B10K-MSB-42743</strain>
        <tissue evidence="17">Heart</tissue>
    </source>
</reference>
<dbReference type="InterPro" id="IPR036179">
    <property type="entry name" value="Ig-like_dom_sf"/>
</dbReference>
<name>A0A7K4KWN3_9AVES</name>
<dbReference type="Pfam" id="PF07686">
    <property type="entry name" value="V-set"/>
    <property type="match status" value="1"/>
</dbReference>
<dbReference type="InterPro" id="IPR016187">
    <property type="entry name" value="CTDL_fold"/>
</dbReference>
<keyword evidence="8" id="KW-0393">Immunoglobulin domain</keyword>
<dbReference type="PROSITE" id="PS50963">
    <property type="entry name" value="LINK_2"/>
    <property type="match status" value="2"/>
</dbReference>
<feature type="disulfide bond" evidence="14">
    <location>
        <begin position="278"/>
        <end position="299"/>
    </location>
</feature>
<evidence type="ECO:0000256" key="7">
    <source>
        <dbReference type="ARBA" id="ARBA00023290"/>
    </source>
</evidence>
<keyword evidence="4" id="KW-0677">Repeat</keyword>
<feature type="non-terminal residue" evidence="17">
    <location>
        <position position="1"/>
    </location>
</feature>
<evidence type="ECO:0000259" key="15">
    <source>
        <dbReference type="PROSITE" id="PS50835"/>
    </source>
</evidence>
<protein>
    <recommendedName>
        <fullName evidence="11">Hyaluronan and proteoglycan link protein 1</fullName>
    </recommendedName>
    <alternativeName>
        <fullName evidence="12">Cartilage-linking protein 1</fullName>
    </alternativeName>
    <alternativeName>
        <fullName evidence="13">Proteoglycan link protein</fullName>
    </alternativeName>
</protein>
<dbReference type="SUPFAM" id="SSF56436">
    <property type="entry name" value="C-type lectin-like"/>
    <property type="match status" value="2"/>
</dbReference>
<dbReference type="InterPro" id="IPR003599">
    <property type="entry name" value="Ig_sub"/>
</dbReference>
<evidence type="ECO:0000256" key="8">
    <source>
        <dbReference type="ARBA" id="ARBA00023319"/>
    </source>
</evidence>
<sequence>LEENGPHLLVVAEQTKVFTHRGGNVTLPCKFYHEHTSTAGSGIHKIRVKWTKLTSDYLKEVDVFVAMGHHKKSYGNYQDRVFLKESSKNDASLIITDIMLEDYGQYKCEVIEGLEDDTAVVTLDLKGVVFPYAPRLGRYNLNFHEAQQACRDQDAIIAAFDQLYDAWRGGLDWCNVGWLSDGSAQYPITKPREPCGGRNTVPGVRNYGFWDKDKSRYDVFCFTSNFNGKSFKSIISLTELSFYIQFSDEAQQACRDQDAIIAAFDQLYDAWRGGLDWCNVGWLSDGSAQYPITKPREPCGGRNTVPGVRNYGFWDKDKSRYDVFCFTSNFN</sequence>
<dbReference type="InterPro" id="IPR013783">
    <property type="entry name" value="Ig-like_fold"/>
</dbReference>
<evidence type="ECO:0000256" key="5">
    <source>
        <dbReference type="ARBA" id="ARBA00023157"/>
    </source>
</evidence>
<dbReference type="InterPro" id="IPR050691">
    <property type="entry name" value="Hyaluronan_bind_Proteoglycan"/>
</dbReference>
<keyword evidence="3" id="KW-0272">Extracellular matrix</keyword>
<organism evidence="17 18">
    <name type="scientific">Crypturellus soui</name>
    <dbReference type="NCBI Taxonomy" id="458187"/>
    <lineage>
        <taxon>Eukaryota</taxon>
        <taxon>Metazoa</taxon>
        <taxon>Chordata</taxon>
        <taxon>Craniata</taxon>
        <taxon>Vertebrata</taxon>
        <taxon>Euteleostomi</taxon>
        <taxon>Archelosauria</taxon>
        <taxon>Archosauria</taxon>
        <taxon>Dinosauria</taxon>
        <taxon>Saurischia</taxon>
        <taxon>Theropoda</taxon>
        <taxon>Coelurosauria</taxon>
        <taxon>Aves</taxon>
        <taxon>Palaeognathae</taxon>
        <taxon>Tinamiformes</taxon>
        <taxon>Tinamidae</taxon>
        <taxon>Crypturellus</taxon>
    </lineage>
</organism>
<dbReference type="PROSITE" id="PS01241">
    <property type="entry name" value="LINK_1"/>
    <property type="match status" value="2"/>
</dbReference>
<comment type="caution">
    <text evidence="14">Lacks conserved residue(s) required for the propagation of feature annotation.</text>
</comment>
<dbReference type="GO" id="GO:0005615">
    <property type="term" value="C:extracellular space"/>
    <property type="evidence" value="ECO:0007669"/>
    <property type="project" value="TreeGrafter"/>
</dbReference>
<dbReference type="Gene3D" id="2.60.40.10">
    <property type="entry name" value="Immunoglobulins"/>
    <property type="match status" value="1"/>
</dbReference>
<dbReference type="PROSITE" id="PS50835">
    <property type="entry name" value="IG_LIKE"/>
    <property type="match status" value="1"/>
</dbReference>
<keyword evidence="2" id="KW-0964">Secreted</keyword>
<evidence type="ECO:0000259" key="16">
    <source>
        <dbReference type="PROSITE" id="PS50963"/>
    </source>
</evidence>
<dbReference type="OrthoDB" id="5359219at2759"/>
<keyword evidence="5 14" id="KW-1015">Disulfide bond</keyword>
<dbReference type="Gene3D" id="3.10.100.10">
    <property type="entry name" value="Mannose-Binding Protein A, subunit A"/>
    <property type="match status" value="2"/>
</dbReference>
<evidence type="ECO:0000256" key="13">
    <source>
        <dbReference type="ARBA" id="ARBA00042980"/>
    </source>
</evidence>
<evidence type="ECO:0000256" key="11">
    <source>
        <dbReference type="ARBA" id="ARBA00040183"/>
    </source>
</evidence>
<dbReference type="CDD" id="cd05877">
    <property type="entry name" value="Ig_LP_like"/>
    <property type="match status" value="1"/>
</dbReference>
<dbReference type="Proteomes" id="UP000545332">
    <property type="component" value="Unassembled WGS sequence"/>
</dbReference>
<comment type="caution">
    <text evidence="17">The sequence shown here is derived from an EMBL/GenBank/DDBJ whole genome shotgun (WGS) entry which is preliminary data.</text>
</comment>